<dbReference type="InterPro" id="IPR013783">
    <property type="entry name" value="Ig-like_fold"/>
</dbReference>
<proteinExistence type="predicted"/>
<feature type="domain" description="Bacterial Ig" evidence="1">
    <location>
        <begin position="417"/>
        <end position="493"/>
    </location>
</feature>
<feature type="domain" description="Bacterial Ig" evidence="1">
    <location>
        <begin position="585"/>
        <end position="654"/>
    </location>
</feature>
<feature type="domain" description="Bacterial Ig" evidence="1">
    <location>
        <begin position="244"/>
        <end position="325"/>
    </location>
</feature>
<dbReference type="Pfam" id="PF17936">
    <property type="entry name" value="Big_6"/>
    <property type="match status" value="4"/>
</dbReference>
<dbReference type="AlphaFoldDB" id="A0A7X0XST8"/>
<dbReference type="Gene3D" id="2.60.40.10">
    <property type="entry name" value="Immunoglobulins"/>
    <property type="match status" value="5"/>
</dbReference>
<dbReference type="RefSeq" id="WP_185495542.1">
    <property type="nucleotide sequence ID" value="NZ_JAARUV010000006.1"/>
</dbReference>
<sequence>MKKRKQFAALSLAAGLAVISEGIFPELSENKKVAAAETNGNVPITPSLFENIEVPNSTEIQPKYAWYTEGLYYKSTRLSGKARAGATITIYRGKSTDFVLQYYSTTTADSEGNWEADVEELDIADKVIINFQVEGTQYDSKNQVIIPPPIDVDKVKPITTNSTKIYGGGAVPGGIVEVSYSKDGKNIVERVVPDATGNYEVTIIRLERGATITFKQLFTYSDNSNSDTLVSTLTRKFIEQSVENPIVNPVSNKDTKITGYGKAGAQVRVRALGNKDYVEIGTAIVNKDGQYEVTIPRQLALGTRLLVTQEEDIGVVDVSDPEYVTVGQEAPEVTSELADGMTTVAGTAYPGADITVWTGGANIAATTKADALTGQWSATVPALVAGNAVQVRATLAFNQYKDSIRYAVNLGSPTDIRAVAADGKTKITGKGSPSATISVNLKAATTRAQAIGTTTVDKDGNFELIIEQPLDAQQLVITQSKNDLSSTPTEVTAVKGLDKLSEISTVTTNSTKVTGKGSPNATVSIKVNETEIGTGQVDNNGDFAVTIEKQAEGTKLTLTQQNAEDQSAAVESTVLKGIEKVTEINKLSTHSTKVTGKGIAGSTISVKVNGTEIGTATTNDTGDFEITIPKQAEGSKLAITQSIAGDESEVVEVTIIKGLAAPVINDYFVGSAYIRGTAPAEAVKIALIVDNKEIRSVNVAANGTYSIYGNDVATLQKEGATFSIVARDSNNLVSEIATSEVKSLPAPTLNRYQVGQTNVTGLVAEGVTRIAVYDKSGKLLRYGQINADRTFKIYVEDQEAFRVAGESFTVRAFNASGAISSPVQGTIESHGLVAPTVNDFYLNSAYIKGTASTGATRVRLSVAGVAIRVAAVSSDGSYSIYVNDVVALKQVGATFEISALDGNNVASEAVTGVVKGLEPPVVNPYRVSHSYVTGTVSKEVKRISIFDKAGVILKNGQVYADGTFKIYVNSIEALQVVGDSFTVKAFGENGSVSDGTVGIIQAK</sequence>
<protein>
    <recommendedName>
        <fullName evidence="1">Bacterial Ig domain-containing protein</fullName>
    </recommendedName>
</protein>
<accession>A0A7X0XST8</accession>
<dbReference type="Proteomes" id="UP000547643">
    <property type="component" value="Unassembled WGS sequence"/>
</dbReference>
<gene>
    <name evidence="2" type="ORF">HCA46_14550</name>
</gene>
<evidence type="ECO:0000259" key="1">
    <source>
        <dbReference type="Pfam" id="PF17936"/>
    </source>
</evidence>
<name>A0A7X0XST8_9LIST</name>
<feature type="domain" description="Bacterial Ig" evidence="1">
    <location>
        <begin position="504"/>
        <end position="571"/>
    </location>
</feature>
<comment type="caution">
    <text evidence="2">The sequence shown here is derived from an EMBL/GenBank/DDBJ whole genome shotgun (WGS) entry which is preliminary data.</text>
</comment>
<evidence type="ECO:0000313" key="2">
    <source>
        <dbReference type="EMBL" id="MBC1780064.1"/>
    </source>
</evidence>
<reference evidence="2 3" key="1">
    <citation type="submission" date="2020-03" db="EMBL/GenBank/DDBJ databases">
        <title>Soil Listeria distribution.</title>
        <authorList>
            <person name="Liao J."/>
            <person name="Wiedmann M."/>
        </authorList>
    </citation>
    <scope>NUCLEOTIDE SEQUENCE [LARGE SCALE GENOMIC DNA]</scope>
    <source>
        <strain evidence="2 3">FSL L7-1017</strain>
    </source>
</reference>
<evidence type="ECO:0000313" key="3">
    <source>
        <dbReference type="Proteomes" id="UP000547643"/>
    </source>
</evidence>
<dbReference type="InterPro" id="IPR041498">
    <property type="entry name" value="Big_6"/>
</dbReference>
<organism evidence="2 3">
    <name type="scientific">Listeria booriae</name>
    <dbReference type="NCBI Taxonomy" id="1552123"/>
    <lineage>
        <taxon>Bacteria</taxon>
        <taxon>Bacillati</taxon>
        <taxon>Bacillota</taxon>
        <taxon>Bacilli</taxon>
        <taxon>Bacillales</taxon>
        <taxon>Listeriaceae</taxon>
        <taxon>Listeria</taxon>
    </lineage>
</organism>
<dbReference type="EMBL" id="JAARUV010000006">
    <property type="protein sequence ID" value="MBC1780064.1"/>
    <property type="molecule type" value="Genomic_DNA"/>
</dbReference>